<protein>
    <submittedName>
        <fullName evidence="9">Nucleoside transporter 1, putative</fullName>
    </submittedName>
</protein>
<feature type="transmembrane region" description="Helical" evidence="8">
    <location>
        <begin position="376"/>
        <end position="396"/>
    </location>
</feature>
<feature type="transmembrane region" description="Helical" evidence="8">
    <location>
        <begin position="182"/>
        <end position="204"/>
    </location>
</feature>
<feature type="transmembrane region" description="Helical" evidence="8">
    <location>
        <begin position="113"/>
        <end position="135"/>
    </location>
</feature>
<dbReference type="AlphaFoldDB" id="A0A1C6XNU3"/>
<feature type="transmembrane region" description="Helical" evidence="8">
    <location>
        <begin position="59"/>
        <end position="76"/>
    </location>
</feature>
<name>A0A1C6XNU3_PLACU</name>
<dbReference type="SUPFAM" id="SSF103473">
    <property type="entry name" value="MFS general substrate transporter"/>
    <property type="match status" value="1"/>
</dbReference>
<evidence type="ECO:0000313" key="9">
    <source>
        <dbReference type="EMBL" id="SCM06246.1"/>
    </source>
</evidence>
<dbReference type="EMBL" id="LT608179">
    <property type="protein sequence ID" value="SCM06246.1"/>
    <property type="molecule type" value="Genomic_DNA"/>
</dbReference>
<feature type="transmembrane region" description="Helical" evidence="8">
    <location>
        <begin position="82"/>
        <end position="101"/>
    </location>
</feature>
<keyword evidence="3" id="KW-0813">Transport</keyword>
<dbReference type="Proteomes" id="UP000507163">
    <property type="component" value="Chromosome 13"/>
</dbReference>
<sequence>MSEIKESSNGFLGSSNNANKGSSQRPTTSIALPLTYILIGVSCLNVWNSALGLNIKITYNIFQMAGLLSSAVLSIFVNYPRFMLPTSLGVLSLLCAGFQIAHQTFSETAFDAYCLAAFITIGLMAGIAQSIAFAIGTTKENNMSGYLSAGVGMSGVLIFGINLILDCIVSTEKQFEINKAKLLWLFGISEVFLVITIICCLMYIDIFPKNDNNDSTDVEKGEEKEERLPFIEILKDGYKAILAIFLVNWLSLQLFPGIGHKKWQQSHGMPDTHVTIIVGMFQLFDFVSRYPPIWGHIPIFKYFTFSLNTLLIGNLLRLLFIPWFVLNAAVSNPFFTNIVQQCICIAALGFTNGWFNTVPFIVFVNELKKVKNQKDIEVISRIMVLALFCGLFFGMLTTCLYDKFPIVIEAAAKK</sequence>
<comment type="similarity">
    <text evidence="2">Belongs to the SLC29A/ENT transporter (TC 2.A.57) family.</text>
</comment>
<reference evidence="9 10" key="1">
    <citation type="submission" date="2016-08" db="EMBL/GenBank/DDBJ databases">
        <authorList>
            <consortium name="Pathogen Informatics"/>
        </authorList>
    </citation>
    <scope>NUCLEOTIDE SEQUENCE [LARGE SCALE GENOMIC DNA]</scope>
    <source>
        <strain evidence="9 10">AJ</strain>
    </source>
</reference>
<evidence type="ECO:0000256" key="6">
    <source>
        <dbReference type="ARBA" id="ARBA00023136"/>
    </source>
</evidence>
<dbReference type="InterPro" id="IPR002259">
    <property type="entry name" value="Eqnu_transpt"/>
</dbReference>
<proteinExistence type="inferred from homology"/>
<feature type="region of interest" description="Disordered" evidence="7">
    <location>
        <begin position="1"/>
        <end position="25"/>
    </location>
</feature>
<dbReference type="GO" id="GO:0005886">
    <property type="term" value="C:plasma membrane"/>
    <property type="evidence" value="ECO:0007669"/>
    <property type="project" value="TreeGrafter"/>
</dbReference>
<keyword evidence="6 8" id="KW-0472">Membrane</keyword>
<evidence type="ECO:0000256" key="4">
    <source>
        <dbReference type="ARBA" id="ARBA00022692"/>
    </source>
</evidence>
<dbReference type="PANTHER" id="PTHR10332:SF10">
    <property type="entry name" value="EQUILIBRATIVE NUCLEOSIDE TRANSPORTER 4"/>
    <property type="match status" value="1"/>
</dbReference>
<feature type="transmembrane region" description="Helical" evidence="8">
    <location>
        <begin position="338"/>
        <end position="364"/>
    </location>
</feature>
<evidence type="ECO:0000256" key="2">
    <source>
        <dbReference type="ARBA" id="ARBA00007965"/>
    </source>
</evidence>
<dbReference type="PANTHER" id="PTHR10332">
    <property type="entry name" value="EQUILIBRATIVE NUCLEOSIDE TRANSPORTER"/>
    <property type="match status" value="1"/>
</dbReference>
<keyword evidence="4 8" id="KW-0812">Transmembrane</keyword>
<comment type="subcellular location">
    <subcellularLocation>
        <location evidence="1">Membrane</location>
        <topology evidence="1">Multi-pass membrane protein</topology>
    </subcellularLocation>
</comment>
<keyword evidence="5 8" id="KW-1133">Transmembrane helix</keyword>
<evidence type="ECO:0000256" key="5">
    <source>
        <dbReference type="ARBA" id="ARBA00022989"/>
    </source>
</evidence>
<evidence type="ECO:0000313" key="10">
    <source>
        <dbReference type="Proteomes" id="UP000507163"/>
    </source>
</evidence>
<evidence type="ECO:0000256" key="1">
    <source>
        <dbReference type="ARBA" id="ARBA00004141"/>
    </source>
</evidence>
<evidence type="ECO:0000256" key="8">
    <source>
        <dbReference type="SAM" id="Phobius"/>
    </source>
</evidence>
<gene>
    <name evidence="9" type="primary">NT1</name>
    <name evidence="9" type="ORF">PCHAJ_000413500</name>
</gene>
<feature type="transmembrane region" description="Helical" evidence="8">
    <location>
        <begin position="147"/>
        <end position="170"/>
    </location>
</feature>
<feature type="transmembrane region" description="Helical" evidence="8">
    <location>
        <begin position="302"/>
        <end position="326"/>
    </location>
</feature>
<feature type="transmembrane region" description="Helical" evidence="8">
    <location>
        <begin position="237"/>
        <end position="255"/>
    </location>
</feature>
<dbReference type="GO" id="GO:0005337">
    <property type="term" value="F:nucleoside transmembrane transporter activity"/>
    <property type="evidence" value="ECO:0007669"/>
    <property type="project" value="InterPro"/>
</dbReference>
<feature type="compositionally biased region" description="Polar residues" evidence="7">
    <location>
        <begin position="7"/>
        <end position="25"/>
    </location>
</feature>
<evidence type="ECO:0000256" key="3">
    <source>
        <dbReference type="ARBA" id="ARBA00022448"/>
    </source>
</evidence>
<dbReference type="InterPro" id="IPR036259">
    <property type="entry name" value="MFS_trans_sf"/>
</dbReference>
<accession>A0A1C6XNU3</accession>
<organism evidence="9 10">
    <name type="scientific">Plasmodium chabaudi chabaudi</name>
    <dbReference type="NCBI Taxonomy" id="31271"/>
    <lineage>
        <taxon>Eukaryota</taxon>
        <taxon>Sar</taxon>
        <taxon>Alveolata</taxon>
        <taxon>Apicomplexa</taxon>
        <taxon>Aconoidasida</taxon>
        <taxon>Haemosporida</taxon>
        <taxon>Plasmodiidae</taxon>
        <taxon>Plasmodium</taxon>
        <taxon>Plasmodium (Vinckeia)</taxon>
    </lineage>
</organism>
<evidence type="ECO:0000256" key="7">
    <source>
        <dbReference type="SAM" id="MobiDB-lite"/>
    </source>
</evidence>
<feature type="transmembrane region" description="Helical" evidence="8">
    <location>
        <begin position="30"/>
        <end position="47"/>
    </location>
</feature>